<evidence type="ECO:0000256" key="2">
    <source>
        <dbReference type="ARBA" id="ARBA00007362"/>
    </source>
</evidence>
<feature type="transmembrane region" description="Helical" evidence="8">
    <location>
        <begin position="112"/>
        <end position="129"/>
    </location>
</feature>
<organism evidence="10 11">
    <name type="scientific">Brevibacterium rongguiense</name>
    <dbReference type="NCBI Taxonomy" id="2695267"/>
    <lineage>
        <taxon>Bacteria</taxon>
        <taxon>Bacillati</taxon>
        <taxon>Actinomycetota</taxon>
        <taxon>Actinomycetes</taxon>
        <taxon>Micrococcales</taxon>
        <taxon>Brevibacteriaceae</taxon>
        <taxon>Brevibacterium</taxon>
    </lineage>
</organism>
<name>A0A6N9H3H0_9MICO</name>
<feature type="transmembrane region" description="Helical" evidence="8">
    <location>
        <begin position="278"/>
        <end position="298"/>
    </location>
</feature>
<feature type="transmembrane region" description="Helical" evidence="8">
    <location>
        <begin position="160"/>
        <end position="177"/>
    </location>
</feature>
<keyword evidence="3" id="KW-0813">Transport</keyword>
<dbReference type="PANTHER" id="PTHR22911">
    <property type="entry name" value="ACYL-MALONYL CONDENSING ENZYME-RELATED"/>
    <property type="match status" value="1"/>
</dbReference>
<dbReference type="InterPro" id="IPR004626">
    <property type="entry name" value="RarD"/>
</dbReference>
<dbReference type="SUPFAM" id="SSF103481">
    <property type="entry name" value="Multidrug resistance efflux transporter EmrE"/>
    <property type="match status" value="2"/>
</dbReference>
<feature type="transmembrane region" description="Helical" evidence="8">
    <location>
        <begin position="136"/>
        <end position="154"/>
    </location>
</feature>
<evidence type="ECO:0000256" key="3">
    <source>
        <dbReference type="ARBA" id="ARBA00022448"/>
    </source>
</evidence>
<feature type="transmembrane region" description="Helical" evidence="8">
    <location>
        <begin position="220"/>
        <end position="240"/>
    </location>
</feature>
<gene>
    <name evidence="10" type="primary">rarD</name>
    <name evidence="10" type="ORF">GSY69_00525</name>
</gene>
<dbReference type="AlphaFoldDB" id="A0A6N9H3H0"/>
<protein>
    <submittedName>
        <fullName evidence="10">EamA family transporter RarD</fullName>
    </submittedName>
</protein>
<dbReference type="InterPro" id="IPR037185">
    <property type="entry name" value="EmrE-like"/>
</dbReference>
<comment type="similarity">
    <text evidence="2">Belongs to the EamA transporter family.</text>
</comment>
<dbReference type="InterPro" id="IPR000620">
    <property type="entry name" value="EamA_dom"/>
</dbReference>
<dbReference type="GO" id="GO:0005886">
    <property type="term" value="C:plasma membrane"/>
    <property type="evidence" value="ECO:0007669"/>
    <property type="project" value="UniProtKB-SubCell"/>
</dbReference>
<feature type="domain" description="EamA" evidence="9">
    <location>
        <begin position="16"/>
        <end position="151"/>
    </location>
</feature>
<evidence type="ECO:0000256" key="4">
    <source>
        <dbReference type="ARBA" id="ARBA00022475"/>
    </source>
</evidence>
<feature type="transmembrane region" description="Helical" evidence="8">
    <location>
        <begin position="16"/>
        <end position="39"/>
    </location>
</feature>
<feature type="transmembrane region" description="Helical" evidence="8">
    <location>
        <begin position="51"/>
        <end position="68"/>
    </location>
</feature>
<evidence type="ECO:0000256" key="8">
    <source>
        <dbReference type="SAM" id="Phobius"/>
    </source>
</evidence>
<comment type="subcellular location">
    <subcellularLocation>
        <location evidence="1">Cell membrane</location>
        <topology evidence="1">Multi-pass membrane protein</topology>
    </subcellularLocation>
</comment>
<feature type="transmembrane region" description="Helical" evidence="8">
    <location>
        <begin position="252"/>
        <end position="272"/>
    </location>
</feature>
<dbReference type="Pfam" id="PF00892">
    <property type="entry name" value="EamA"/>
    <property type="match status" value="1"/>
</dbReference>
<dbReference type="NCBIfam" id="TIGR00688">
    <property type="entry name" value="rarD"/>
    <property type="match status" value="1"/>
</dbReference>
<reference evidence="10 11" key="1">
    <citation type="submission" date="2020-01" db="EMBL/GenBank/DDBJ databases">
        <authorList>
            <person name="Deng T."/>
        </authorList>
    </citation>
    <scope>NUCLEOTIDE SEQUENCE [LARGE SCALE GENOMIC DNA]</scope>
    <source>
        <strain evidence="10 11">5221</strain>
    </source>
</reference>
<feature type="transmembrane region" description="Helical" evidence="8">
    <location>
        <begin position="189"/>
        <end position="208"/>
    </location>
</feature>
<evidence type="ECO:0000256" key="1">
    <source>
        <dbReference type="ARBA" id="ARBA00004651"/>
    </source>
</evidence>
<dbReference type="EMBL" id="WWEQ01000001">
    <property type="protein sequence ID" value="MYM18499.1"/>
    <property type="molecule type" value="Genomic_DNA"/>
</dbReference>
<keyword evidence="7 8" id="KW-0472">Membrane</keyword>
<feature type="transmembrane region" description="Helical" evidence="8">
    <location>
        <begin position="80"/>
        <end position="100"/>
    </location>
</feature>
<keyword evidence="11" id="KW-1185">Reference proteome</keyword>
<proteinExistence type="inferred from homology"/>
<comment type="caution">
    <text evidence="10">The sequence shown here is derived from an EMBL/GenBank/DDBJ whole genome shotgun (WGS) entry which is preliminary data.</text>
</comment>
<evidence type="ECO:0000313" key="11">
    <source>
        <dbReference type="Proteomes" id="UP000469215"/>
    </source>
</evidence>
<dbReference type="RefSeq" id="WP_160951960.1">
    <property type="nucleotide sequence ID" value="NZ_WWEQ01000001.1"/>
</dbReference>
<evidence type="ECO:0000256" key="5">
    <source>
        <dbReference type="ARBA" id="ARBA00022692"/>
    </source>
</evidence>
<keyword evidence="6 8" id="KW-1133">Transmembrane helix</keyword>
<evidence type="ECO:0000256" key="7">
    <source>
        <dbReference type="ARBA" id="ARBA00023136"/>
    </source>
</evidence>
<dbReference type="Proteomes" id="UP000469215">
    <property type="component" value="Unassembled WGS sequence"/>
</dbReference>
<accession>A0A6N9H3H0</accession>
<keyword evidence="4" id="KW-1003">Cell membrane</keyword>
<evidence type="ECO:0000259" key="9">
    <source>
        <dbReference type="Pfam" id="PF00892"/>
    </source>
</evidence>
<evidence type="ECO:0000256" key="6">
    <source>
        <dbReference type="ARBA" id="ARBA00022989"/>
    </source>
</evidence>
<evidence type="ECO:0000313" key="10">
    <source>
        <dbReference type="EMBL" id="MYM18499.1"/>
    </source>
</evidence>
<dbReference type="PANTHER" id="PTHR22911:SF137">
    <property type="entry name" value="SOLUTE CARRIER FAMILY 35 MEMBER G2-RELATED"/>
    <property type="match status" value="1"/>
</dbReference>
<sequence length="307" mass="32927">MTHTPLPEDEAARRRAGLLLGTASYVFWGFMPLFFALAAPASSLEILAHRIVWSLVFCLILLTGARGFGRVLAAVRSPRLLGTLALASAIVACNWFAFLYGVKVNRVLEISLGYFINPLVTIALGVIFLHERLRPLQWAAVGLGAAAVVVIAAGYGHMPWLSLAVAFSFGTYGLVKNRVGGRVGALEGLTIETAVLTPPALVVIGVLAATGHSHFGSAGLGHAGIMMLLGPLTAIPLIMFSGATRRVPLSWVGMLQYIAPTMQFVLGTLVFHEAMSTTRWIGFIIIWATVGLIIADMLRASRRGRRR</sequence>
<keyword evidence="5 8" id="KW-0812">Transmembrane</keyword>